<accession>A0ABS3R2L3</accession>
<dbReference type="EMBL" id="JAGEOK010000014">
    <property type="protein sequence ID" value="MBO2440416.1"/>
    <property type="molecule type" value="Genomic_DNA"/>
</dbReference>
<feature type="compositionally biased region" description="Basic and acidic residues" evidence="1">
    <location>
        <begin position="155"/>
        <end position="167"/>
    </location>
</feature>
<feature type="transmembrane region" description="Helical" evidence="2">
    <location>
        <begin position="63"/>
        <end position="84"/>
    </location>
</feature>
<protein>
    <recommendedName>
        <fullName evidence="5">Integral membrane protein</fullName>
    </recommendedName>
</protein>
<evidence type="ECO:0008006" key="5">
    <source>
        <dbReference type="Google" id="ProtNLM"/>
    </source>
</evidence>
<evidence type="ECO:0000313" key="4">
    <source>
        <dbReference type="Proteomes" id="UP000666915"/>
    </source>
</evidence>
<evidence type="ECO:0000256" key="1">
    <source>
        <dbReference type="SAM" id="MobiDB-lite"/>
    </source>
</evidence>
<evidence type="ECO:0000256" key="2">
    <source>
        <dbReference type="SAM" id="Phobius"/>
    </source>
</evidence>
<feature type="region of interest" description="Disordered" evidence="1">
    <location>
        <begin position="148"/>
        <end position="167"/>
    </location>
</feature>
<keyword evidence="4" id="KW-1185">Reference proteome</keyword>
<name>A0ABS3R2L3_9ACTN</name>
<dbReference type="Proteomes" id="UP000666915">
    <property type="component" value="Unassembled WGS sequence"/>
</dbReference>
<proteinExistence type="predicted"/>
<feature type="transmembrane region" description="Helical" evidence="2">
    <location>
        <begin position="114"/>
        <end position="133"/>
    </location>
</feature>
<sequence length="167" mass="18156">MVTAADEFRPAVPARSGTAHRTRPSAWTFRAVVSAHVVAISGQPVFAGVFLSGDYEGLRLHEAGANVTTSIGYVQLIAAIAVWVRLRRAGPFLATLALVAAETVQYFAGMDGALWLHLPLGVATIAALVVQFVDVWRRPLGRRPEARRERARARVAAERERQETGDE</sequence>
<keyword evidence="2" id="KW-1133">Transmembrane helix</keyword>
<evidence type="ECO:0000313" key="3">
    <source>
        <dbReference type="EMBL" id="MBO2440416.1"/>
    </source>
</evidence>
<keyword evidence="2" id="KW-0812">Transmembrane</keyword>
<feature type="transmembrane region" description="Helical" evidence="2">
    <location>
        <begin position="31"/>
        <end position="51"/>
    </location>
</feature>
<feature type="transmembrane region" description="Helical" evidence="2">
    <location>
        <begin position="91"/>
        <end position="108"/>
    </location>
</feature>
<gene>
    <name evidence="3" type="ORF">J4557_23080</name>
</gene>
<dbReference type="RefSeq" id="WP_208268802.1">
    <property type="nucleotide sequence ID" value="NZ_BAAAGM010000074.1"/>
</dbReference>
<keyword evidence="2" id="KW-0472">Membrane</keyword>
<comment type="caution">
    <text evidence="3">The sequence shown here is derived from an EMBL/GenBank/DDBJ whole genome shotgun (WGS) entry which is preliminary data.</text>
</comment>
<organism evidence="3 4">
    <name type="scientific">Actinomadura nitritigenes</name>
    <dbReference type="NCBI Taxonomy" id="134602"/>
    <lineage>
        <taxon>Bacteria</taxon>
        <taxon>Bacillati</taxon>
        <taxon>Actinomycetota</taxon>
        <taxon>Actinomycetes</taxon>
        <taxon>Streptosporangiales</taxon>
        <taxon>Thermomonosporaceae</taxon>
        <taxon>Actinomadura</taxon>
    </lineage>
</organism>
<reference evidence="3 4" key="1">
    <citation type="submission" date="2021-03" db="EMBL/GenBank/DDBJ databases">
        <authorList>
            <person name="Kanchanasin P."/>
            <person name="Saeng-In P."/>
            <person name="Phongsopitanun W."/>
            <person name="Yuki M."/>
            <person name="Kudo T."/>
            <person name="Ohkuma M."/>
            <person name="Tanasupawat S."/>
        </authorList>
    </citation>
    <scope>NUCLEOTIDE SEQUENCE [LARGE SCALE GENOMIC DNA]</scope>
    <source>
        <strain evidence="3 4">L46</strain>
    </source>
</reference>